<gene>
    <name evidence="7" type="ORF">CYMTET_22928</name>
</gene>
<comment type="caution">
    <text evidence="7">The sequence shown here is derived from an EMBL/GenBank/DDBJ whole genome shotgun (WGS) entry which is preliminary data.</text>
</comment>
<evidence type="ECO:0000256" key="4">
    <source>
        <dbReference type="ARBA" id="ARBA00023136"/>
    </source>
</evidence>
<feature type="transmembrane region" description="Helical" evidence="5">
    <location>
        <begin position="97"/>
        <end position="116"/>
    </location>
</feature>
<accession>A0AAE0FZ91</accession>
<evidence type="ECO:0000256" key="2">
    <source>
        <dbReference type="ARBA" id="ARBA00022692"/>
    </source>
</evidence>
<feature type="transmembrane region" description="Helical" evidence="5">
    <location>
        <begin position="136"/>
        <end position="158"/>
    </location>
</feature>
<feature type="domain" description="Polycystin cation channel PKD1/PKD2" evidence="6">
    <location>
        <begin position="85"/>
        <end position="230"/>
    </location>
</feature>
<sequence length="382" mass="42958">MWHAYRQHGRVAECIKVFKWVYMLCFIISQTIYLQLLIAMDCFDMAARYHIYESLSGHDEFGTHVNWLQLHNEGKKLSEFEQKLGEFTELLKLKSDYQLFTALTIITALVQVLKLMDFHPDIGMVTRTVRQGGTDLLNFVGLLITIVFMYAMMGHIIFGSSLASFSKVTNSLRTCFVMMMGDTDFNNDLYTLGESYETVGSIYFVTFMILVFVFLLSAFLAIIVSAMDEVKAKSAGEEKADLFSDIGELTAFYAETVACVVKRLLKRQGLLQHSPLHGAISEPMLYVQLQSWQDIMRPKVQGRHLAARRRRGSQEAEKVLSVAGSLLKKRSFGGAVLGGARELLPFMEPAVSPVVDLIKPLVANGGFQNANECRDTARIELG</sequence>
<name>A0AAE0FZ91_9CHLO</name>
<evidence type="ECO:0000313" key="8">
    <source>
        <dbReference type="Proteomes" id="UP001190700"/>
    </source>
</evidence>
<evidence type="ECO:0000256" key="5">
    <source>
        <dbReference type="SAM" id="Phobius"/>
    </source>
</evidence>
<evidence type="ECO:0000256" key="1">
    <source>
        <dbReference type="ARBA" id="ARBA00004141"/>
    </source>
</evidence>
<dbReference type="AlphaFoldDB" id="A0AAE0FZ91"/>
<keyword evidence="4 5" id="KW-0472">Membrane</keyword>
<evidence type="ECO:0000256" key="3">
    <source>
        <dbReference type="ARBA" id="ARBA00022989"/>
    </source>
</evidence>
<dbReference type="GO" id="GO:0016020">
    <property type="term" value="C:membrane"/>
    <property type="evidence" value="ECO:0007669"/>
    <property type="project" value="UniProtKB-SubCell"/>
</dbReference>
<comment type="subcellular location">
    <subcellularLocation>
        <location evidence="1">Membrane</location>
        <topology evidence="1">Multi-pass membrane protein</topology>
    </subcellularLocation>
</comment>
<dbReference type="InterPro" id="IPR051223">
    <property type="entry name" value="Polycystin"/>
</dbReference>
<feature type="transmembrane region" description="Helical" evidence="5">
    <location>
        <begin position="20"/>
        <end position="40"/>
    </location>
</feature>
<keyword evidence="8" id="KW-1185">Reference proteome</keyword>
<proteinExistence type="predicted"/>
<dbReference type="Gene3D" id="1.10.287.70">
    <property type="match status" value="1"/>
</dbReference>
<dbReference type="InterPro" id="IPR013122">
    <property type="entry name" value="PKD1_2_channel"/>
</dbReference>
<dbReference type="Proteomes" id="UP001190700">
    <property type="component" value="Unassembled WGS sequence"/>
</dbReference>
<dbReference type="PANTHER" id="PTHR10877">
    <property type="entry name" value="POLYCYSTIN FAMILY MEMBER"/>
    <property type="match status" value="1"/>
</dbReference>
<dbReference type="EMBL" id="LGRX02011733">
    <property type="protein sequence ID" value="KAK3268585.1"/>
    <property type="molecule type" value="Genomic_DNA"/>
</dbReference>
<keyword evidence="3 5" id="KW-1133">Transmembrane helix</keyword>
<dbReference type="Pfam" id="PF08016">
    <property type="entry name" value="PKD_channel"/>
    <property type="match status" value="1"/>
</dbReference>
<evidence type="ECO:0000313" key="7">
    <source>
        <dbReference type="EMBL" id="KAK3268585.1"/>
    </source>
</evidence>
<feature type="transmembrane region" description="Helical" evidence="5">
    <location>
        <begin position="202"/>
        <end position="224"/>
    </location>
</feature>
<protein>
    <recommendedName>
        <fullName evidence="6">Polycystin cation channel PKD1/PKD2 domain-containing protein</fullName>
    </recommendedName>
</protein>
<organism evidence="7 8">
    <name type="scientific">Cymbomonas tetramitiformis</name>
    <dbReference type="NCBI Taxonomy" id="36881"/>
    <lineage>
        <taxon>Eukaryota</taxon>
        <taxon>Viridiplantae</taxon>
        <taxon>Chlorophyta</taxon>
        <taxon>Pyramimonadophyceae</taxon>
        <taxon>Pyramimonadales</taxon>
        <taxon>Pyramimonadaceae</taxon>
        <taxon>Cymbomonas</taxon>
    </lineage>
</organism>
<evidence type="ECO:0000259" key="6">
    <source>
        <dbReference type="Pfam" id="PF08016"/>
    </source>
</evidence>
<dbReference type="PANTHER" id="PTHR10877:SF183">
    <property type="entry name" value="AT14535P-RELATED"/>
    <property type="match status" value="1"/>
</dbReference>
<keyword evidence="2 5" id="KW-0812">Transmembrane</keyword>
<reference evidence="7 8" key="1">
    <citation type="journal article" date="2015" name="Genome Biol. Evol.">
        <title>Comparative Genomics of a Bacterivorous Green Alga Reveals Evolutionary Causalities and Consequences of Phago-Mixotrophic Mode of Nutrition.</title>
        <authorList>
            <person name="Burns J.A."/>
            <person name="Paasch A."/>
            <person name="Narechania A."/>
            <person name="Kim E."/>
        </authorList>
    </citation>
    <scope>NUCLEOTIDE SEQUENCE [LARGE SCALE GENOMIC DNA]</scope>
    <source>
        <strain evidence="7 8">PLY_AMNH</strain>
    </source>
</reference>